<dbReference type="Pfam" id="PF01182">
    <property type="entry name" value="Glucosamine_iso"/>
    <property type="match status" value="1"/>
</dbReference>
<keyword evidence="4" id="KW-1185">Reference proteome</keyword>
<gene>
    <name evidence="3" type="ORF">FBBNIHIM_15560</name>
</gene>
<dbReference type="InterPro" id="IPR004547">
    <property type="entry name" value="Glucosamine6P_isomerase"/>
</dbReference>
<proteinExistence type="predicted"/>
<dbReference type="SUPFAM" id="SSF100950">
    <property type="entry name" value="NagB/RpiA/CoA transferase-like"/>
    <property type="match status" value="1"/>
</dbReference>
<dbReference type="RefSeq" id="WP_253898374.1">
    <property type="nucleotide sequence ID" value="NZ_CALSBS010000014.1"/>
</dbReference>
<dbReference type="PANTHER" id="PTHR11280:SF5">
    <property type="entry name" value="GLUCOSAMINE-6-PHOSPHATE ISOMERASE"/>
    <property type="match status" value="1"/>
</dbReference>
<feature type="domain" description="Glucosamine/galactosamine-6-phosphate isomerase" evidence="2">
    <location>
        <begin position="13"/>
        <end position="222"/>
    </location>
</feature>
<accession>A0ABM9FBF4</accession>
<dbReference type="NCBIfam" id="NF007291">
    <property type="entry name" value="PRK09762.1"/>
    <property type="match status" value="1"/>
</dbReference>
<dbReference type="InterPro" id="IPR037171">
    <property type="entry name" value="NagB/RpiA_transferase-like"/>
</dbReference>
<dbReference type="InterPro" id="IPR006148">
    <property type="entry name" value="Glc/Gal-6P_isomerase"/>
</dbReference>
<organism evidence="3 4">
    <name type="scientific">Pseudocitrobacter vendiensis</name>
    <dbReference type="NCBI Taxonomy" id="2488306"/>
    <lineage>
        <taxon>Bacteria</taxon>
        <taxon>Pseudomonadati</taxon>
        <taxon>Pseudomonadota</taxon>
        <taxon>Gammaproteobacteria</taxon>
        <taxon>Enterobacterales</taxon>
        <taxon>Enterobacteriaceae</taxon>
        <taxon>Pseudocitrobacter</taxon>
    </lineage>
</organism>
<dbReference type="Proteomes" id="UP001152651">
    <property type="component" value="Unassembled WGS sequence"/>
</dbReference>
<evidence type="ECO:0000313" key="3">
    <source>
        <dbReference type="EMBL" id="CAH6660535.1"/>
    </source>
</evidence>
<dbReference type="GO" id="GO:0016853">
    <property type="term" value="F:isomerase activity"/>
    <property type="evidence" value="ECO:0007669"/>
    <property type="project" value="UniProtKB-KW"/>
</dbReference>
<comment type="caution">
    <text evidence="3">The sequence shown here is derived from an EMBL/GenBank/DDBJ whole genome shotgun (WGS) entry which is preliminary data.</text>
</comment>
<evidence type="ECO:0000256" key="1">
    <source>
        <dbReference type="ARBA" id="ARBA00022801"/>
    </source>
</evidence>
<keyword evidence="1" id="KW-0378">Hydrolase</keyword>
<keyword evidence="3" id="KW-0413">Isomerase</keyword>
<name>A0ABM9FBF4_9ENTR</name>
<dbReference type="PROSITE" id="PS01161">
    <property type="entry name" value="GLC_GALNAC_ISOMERASE"/>
    <property type="match status" value="1"/>
</dbReference>
<protein>
    <submittedName>
        <fullName evidence="3">Galactosamine-6-phosphate isomerase</fullName>
    </submittedName>
</protein>
<evidence type="ECO:0000259" key="2">
    <source>
        <dbReference type="Pfam" id="PF01182"/>
    </source>
</evidence>
<dbReference type="InterPro" id="IPR018321">
    <property type="entry name" value="Glucosamine6P_isomerase_CS"/>
</dbReference>
<evidence type="ECO:0000313" key="4">
    <source>
        <dbReference type="Proteomes" id="UP001152651"/>
    </source>
</evidence>
<sequence length="237" mass="26318">MQKINVCRHYDVLSQQASELLLACIENKPDAVICLATGATPLLTYQYLVEKIHQRKIDISKVTFVKLDEWVGLPLETPGTCEHFLQQHVIQSLALRADQLIGFRSEGIDETECLRVTHQIAQRGGLDLCVLGLGKNGHLGLNEPSPTLEPFCHISKLDDKTRGHDMLQQAGLPVEFGITLGLKEIMSAREVLMLIAGEGKQDAVERFMSKRISTLTPASLLWLHEKLTCLVDGSIAR</sequence>
<dbReference type="PANTHER" id="PTHR11280">
    <property type="entry name" value="GLUCOSAMINE-6-PHOSPHATE ISOMERASE"/>
    <property type="match status" value="1"/>
</dbReference>
<reference evidence="3" key="1">
    <citation type="submission" date="2022-05" db="EMBL/GenBank/DDBJ databases">
        <authorList>
            <person name="Blom J."/>
        </authorList>
    </citation>
    <scope>NUCLEOTIDE SEQUENCE</scope>
    <source>
        <strain evidence="3">Type strain: CPO20170097</strain>
    </source>
</reference>
<dbReference type="EMBL" id="CALSBS010000014">
    <property type="protein sequence ID" value="CAH6660535.1"/>
    <property type="molecule type" value="Genomic_DNA"/>
</dbReference>
<dbReference type="Gene3D" id="3.40.50.1360">
    <property type="match status" value="1"/>
</dbReference>